<dbReference type="EMBL" id="CAJOBO010000744">
    <property type="protein sequence ID" value="CAF4282583.1"/>
    <property type="molecule type" value="Genomic_DNA"/>
</dbReference>
<keyword evidence="1" id="KW-0472">Membrane</keyword>
<keyword evidence="1" id="KW-0812">Transmembrane</keyword>
<name>A0A820GN21_9BILA</name>
<evidence type="ECO:0000313" key="2">
    <source>
        <dbReference type="EMBL" id="CAF4282583.1"/>
    </source>
</evidence>
<dbReference type="Proteomes" id="UP000663851">
    <property type="component" value="Unassembled WGS sequence"/>
</dbReference>
<comment type="caution">
    <text evidence="2">The sequence shown here is derived from an EMBL/GenBank/DDBJ whole genome shotgun (WGS) entry which is preliminary data.</text>
</comment>
<reference evidence="2" key="1">
    <citation type="submission" date="2021-02" db="EMBL/GenBank/DDBJ databases">
        <authorList>
            <person name="Nowell W R."/>
        </authorList>
    </citation>
    <scope>NUCLEOTIDE SEQUENCE</scope>
</reference>
<keyword evidence="1" id="KW-1133">Transmembrane helix</keyword>
<sequence>MSSWDHIPKSSSSHDINVNLGAIESVSEAITTPTANSKTLIIVVDTCVTVLLVASVTMLVALALTYTGPFATISSTTTTTTTTTITTATTTAIQIAAAGSECSSYTTISDSTRLTTATGGSTCDINYFSTTTTWTRFSGAGGTQLATSAPGSKYYGIQSHSQHQAPLLVEQYVVLGVRILVTIQTQFK</sequence>
<evidence type="ECO:0000256" key="1">
    <source>
        <dbReference type="SAM" id="Phobius"/>
    </source>
</evidence>
<organism evidence="2 3">
    <name type="scientific">Rotaria socialis</name>
    <dbReference type="NCBI Taxonomy" id="392032"/>
    <lineage>
        <taxon>Eukaryota</taxon>
        <taxon>Metazoa</taxon>
        <taxon>Spiralia</taxon>
        <taxon>Gnathifera</taxon>
        <taxon>Rotifera</taxon>
        <taxon>Eurotatoria</taxon>
        <taxon>Bdelloidea</taxon>
        <taxon>Philodinida</taxon>
        <taxon>Philodinidae</taxon>
        <taxon>Rotaria</taxon>
    </lineage>
</organism>
<dbReference type="AlphaFoldDB" id="A0A820GN21"/>
<feature type="transmembrane region" description="Helical" evidence="1">
    <location>
        <begin position="40"/>
        <end position="64"/>
    </location>
</feature>
<evidence type="ECO:0000313" key="3">
    <source>
        <dbReference type="Proteomes" id="UP000663851"/>
    </source>
</evidence>
<gene>
    <name evidence="2" type="ORF">HFQ381_LOCUS12383</name>
</gene>
<accession>A0A820GN21</accession>
<proteinExistence type="predicted"/>
<protein>
    <submittedName>
        <fullName evidence="2">Uncharacterized protein</fullName>
    </submittedName>
</protein>